<name>A0ABS5UPK9_9BIFI</name>
<proteinExistence type="predicted"/>
<feature type="domain" description="HTH marR-type" evidence="5">
    <location>
        <begin position="3"/>
        <end position="139"/>
    </location>
</feature>
<dbReference type="InterPro" id="IPR036388">
    <property type="entry name" value="WH-like_DNA-bd_sf"/>
</dbReference>
<evidence type="ECO:0000256" key="2">
    <source>
        <dbReference type="ARBA" id="ARBA00023125"/>
    </source>
</evidence>
<dbReference type="EMBL" id="JAFEJS010000004">
    <property type="protein sequence ID" value="MBT1172804.1"/>
    <property type="molecule type" value="Genomic_DNA"/>
</dbReference>
<feature type="compositionally biased region" description="Low complexity" evidence="4">
    <location>
        <begin position="176"/>
        <end position="185"/>
    </location>
</feature>
<dbReference type="RefSeq" id="WP_214358074.1">
    <property type="nucleotide sequence ID" value="NZ_JAFEJS010000004.1"/>
</dbReference>
<dbReference type="PROSITE" id="PS50995">
    <property type="entry name" value="HTH_MARR_2"/>
    <property type="match status" value="1"/>
</dbReference>
<protein>
    <submittedName>
        <fullName evidence="6">MarR family transcriptional regulator</fullName>
    </submittedName>
</protein>
<dbReference type="Gene3D" id="1.10.10.10">
    <property type="entry name" value="Winged helix-like DNA-binding domain superfamily/Winged helix DNA-binding domain"/>
    <property type="match status" value="1"/>
</dbReference>
<gene>
    <name evidence="6" type="ORF">JS528_05435</name>
</gene>
<keyword evidence="1" id="KW-0805">Transcription regulation</keyword>
<keyword evidence="7" id="KW-1185">Reference proteome</keyword>
<dbReference type="Pfam" id="PF12802">
    <property type="entry name" value="MarR_2"/>
    <property type="match status" value="1"/>
</dbReference>
<keyword evidence="3" id="KW-0804">Transcription</keyword>
<evidence type="ECO:0000256" key="3">
    <source>
        <dbReference type="ARBA" id="ARBA00023163"/>
    </source>
</evidence>
<dbReference type="PANTHER" id="PTHR42756">
    <property type="entry name" value="TRANSCRIPTIONAL REGULATOR, MARR"/>
    <property type="match status" value="1"/>
</dbReference>
<dbReference type="Proteomes" id="UP000773064">
    <property type="component" value="Unassembled WGS sequence"/>
</dbReference>
<dbReference type="PANTHER" id="PTHR42756:SF1">
    <property type="entry name" value="TRANSCRIPTIONAL REPRESSOR OF EMRAB OPERON"/>
    <property type="match status" value="1"/>
</dbReference>
<accession>A0ABS5UPK9</accession>
<sequence>MDSHILSFELRALVKAINRHLGETMPESARIATGGNARIIMFLARNRDEDVYQHTIERKFCITRSTASRVLALMEKKGLIARESVAHDARLKKIVLTAKADSIVATLQANGERMERRLVEGFTDEERAALMDYVQRMRANVDAAQREFEEQSDRNRAGYGIGAADMTEPVGPPDDPSGSGEPAPDGTDDAEDMEDKKEENE</sequence>
<evidence type="ECO:0000256" key="4">
    <source>
        <dbReference type="SAM" id="MobiDB-lite"/>
    </source>
</evidence>
<evidence type="ECO:0000259" key="5">
    <source>
        <dbReference type="PROSITE" id="PS50995"/>
    </source>
</evidence>
<feature type="region of interest" description="Disordered" evidence="4">
    <location>
        <begin position="145"/>
        <end position="201"/>
    </location>
</feature>
<keyword evidence="2" id="KW-0238">DNA-binding</keyword>
<comment type="caution">
    <text evidence="6">The sequence shown here is derived from an EMBL/GenBank/DDBJ whole genome shotgun (WGS) entry which is preliminary data.</text>
</comment>
<evidence type="ECO:0000313" key="7">
    <source>
        <dbReference type="Proteomes" id="UP000773064"/>
    </source>
</evidence>
<reference evidence="6 7" key="1">
    <citation type="journal article" date="2021" name="Environ. Microbiol.">
        <title>Genetic insights into the dark matter of the mammalian gut microbiota through targeted genome reconstruction.</title>
        <authorList>
            <person name="Lugli G.A."/>
            <person name="Alessandri G."/>
            <person name="Milani C."/>
            <person name="Viappiani A."/>
            <person name="Fontana F."/>
            <person name="Tarracchini C."/>
            <person name="Mancabelli L."/>
            <person name="Argentini C."/>
            <person name="Ruiz L."/>
            <person name="Margolles A."/>
            <person name="van Sinderen D."/>
            <person name="Turroni F."/>
            <person name="Ventura M."/>
        </authorList>
    </citation>
    <scope>NUCLEOTIDE SEQUENCE [LARGE SCALE GENOMIC DNA]</scope>
    <source>
        <strain evidence="6 7">MA2</strain>
    </source>
</reference>
<organism evidence="6 7">
    <name type="scientific">Bifidobacterium santillanense</name>
    <dbReference type="NCBI Taxonomy" id="2809028"/>
    <lineage>
        <taxon>Bacteria</taxon>
        <taxon>Bacillati</taxon>
        <taxon>Actinomycetota</taxon>
        <taxon>Actinomycetes</taxon>
        <taxon>Bifidobacteriales</taxon>
        <taxon>Bifidobacteriaceae</taxon>
        <taxon>Bifidobacterium</taxon>
    </lineage>
</organism>
<dbReference type="InterPro" id="IPR000835">
    <property type="entry name" value="HTH_MarR-typ"/>
</dbReference>
<feature type="compositionally biased region" description="Basic and acidic residues" evidence="4">
    <location>
        <begin position="145"/>
        <end position="156"/>
    </location>
</feature>
<evidence type="ECO:0000313" key="6">
    <source>
        <dbReference type="EMBL" id="MBT1172804.1"/>
    </source>
</evidence>
<dbReference type="SUPFAM" id="SSF46785">
    <property type="entry name" value="Winged helix' DNA-binding domain"/>
    <property type="match status" value="1"/>
</dbReference>
<dbReference type="InterPro" id="IPR036390">
    <property type="entry name" value="WH_DNA-bd_sf"/>
</dbReference>
<evidence type="ECO:0000256" key="1">
    <source>
        <dbReference type="ARBA" id="ARBA00023015"/>
    </source>
</evidence>
<dbReference type="PRINTS" id="PR00598">
    <property type="entry name" value="HTHMARR"/>
</dbReference>
<dbReference type="SMART" id="SM00347">
    <property type="entry name" value="HTH_MARR"/>
    <property type="match status" value="1"/>
</dbReference>